<evidence type="ECO:0000313" key="2">
    <source>
        <dbReference type="EMBL" id="CAE0646756.1"/>
    </source>
</evidence>
<proteinExistence type="predicted"/>
<dbReference type="PROSITE" id="PS51257">
    <property type="entry name" value="PROKAR_LIPOPROTEIN"/>
    <property type="match status" value="1"/>
</dbReference>
<feature type="region of interest" description="Disordered" evidence="1">
    <location>
        <begin position="1"/>
        <end position="21"/>
    </location>
</feature>
<evidence type="ECO:0000256" key="1">
    <source>
        <dbReference type="SAM" id="MobiDB-lite"/>
    </source>
</evidence>
<reference evidence="2" key="1">
    <citation type="submission" date="2021-01" db="EMBL/GenBank/DDBJ databases">
        <authorList>
            <person name="Corre E."/>
            <person name="Pelletier E."/>
            <person name="Niang G."/>
            <person name="Scheremetjew M."/>
            <person name="Finn R."/>
            <person name="Kale V."/>
            <person name="Holt S."/>
            <person name="Cochrane G."/>
            <person name="Meng A."/>
            <person name="Brown T."/>
            <person name="Cohen L."/>
        </authorList>
    </citation>
    <scope>NUCLEOTIDE SEQUENCE</scope>
    <source>
        <strain evidence="2">CCMP3107</strain>
    </source>
</reference>
<feature type="compositionally biased region" description="Basic residues" evidence="1">
    <location>
        <begin position="1"/>
        <end position="12"/>
    </location>
</feature>
<dbReference type="EMBL" id="HBIU01053582">
    <property type="protein sequence ID" value="CAE0646756.1"/>
    <property type="molecule type" value="Transcribed_RNA"/>
</dbReference>
<dbReference type="AlphaFoldDB" id="A0A6S9K929"/>
<gene>
    <name evidence="2" type="ORF">HAKA00212_LOCUS23643</name>
</gene>
<name>A0A6S9K929_HETAK</name>
<accession>A0A6S9K929</accession>
<protein>
    <submittedName>
        <fullName evidence="2">Uncharacterized protein</fullName>
    </submittedName>
</protein>
<organism evidence="2">
    <name type="scientific">Heterosigma akashiwo</name>
    <name type="common">Chromophytic alga</name>
    <name type="synonym">Heterosigma carterae</name>
    <dbReference type="NCBI Taxonomy" id="2829"/>
    <lineage>
        <taxon>Eukaryota</taxon>
        <taxon>Sar</taxon>
        <taxon>Stramenopiles</taxon>
        <taxon>Ochrophyta</taxon>
        <taxon>Raphidophyceae</taxon>
        <taxon>Chattonellales</taxon>
        <taxon>Chattonellaceae</taxon>
        <taxon>Heterosigma</taxon>
    </lineage>
</organism>
<sequence length="180" mass="19991">MKRAKRTWHQKNVHGVTSTSSSCHLECQPSMPMAVKSSRRLAPKNIKKQGLSLNHQLEWPEIELTMMATAASRLGLYLNLQGKGLLQVPVGGKGQRSTILGITTGSRGWKVKRLARRKITTPIPGSRLLQHKQQAQRPDLHCQPPQLSWAAQKRAMLRHIIPHNISAAKEGAATMVVHTV</sequence>